<feature type="non-terminal residue" evidence="1">
    <location>
        <position position="1"/>
    </location>
</feature>
<evidence type="ECO:0000313" key="2">
    <source>
        <dbReference type="Proteomes" id="UP000601435"/>
    </source>
</evidence>
<proteinExistence type="predicted"/>
<dbReference type="EMBL" id="CAJNJA010025052">
    <property type="protein sequence ID" value="CAE7536780.1"/>
    <property type="molecule type" value="Genomic_DNA"/>
</dbReference>
<gene>
    <name evidence="1" type="primary">Ttn</name>
    <name evidence="1" type="ORF">SNEC2469_LOCUS15442</name>
</gene>
<evidence type="ECO:0000313" key="1">
    <source>
        <dbReference type="EMBL" id="CAE7536780.1"/>
    </source>
</evidence>
<keyword evidence="2" id="KW-1185">Reference proteome</keyword>
<sequence>VTEYFPLGPVTSASRSFLRLRLNGDCRELFVLRQAGVAPALFCRASWPKALRARLFPSADEDVRRVWGVALL</sequence>
<dbReference type="Proteomes" id="UP000601435">
    <property type="component" value="Unassembled WGS sequence"/>
</dbReference>
<reference evidence="1" key="1">
    <citation type="submission" date="2021-02" db="EMBL/GenBank/DDBJ databases">
        <authorList>
            <person name="Dougan E. K."/>
            <person name="Rhodes N."/>
            <person name="Thang M."/>
            <person name="Chan C."/>
        </authorList>
    </citation>
    <scope>NUCLEOTIDE SEQUENCE</scope>
</reference>
<feature type="non-terminal residue" evidence="1">
    <location>
        <position position="72"/>
    </location>
</feature>
<comment type="caution">
    <text evidence="1">The sequence shown here is derived from an EMBL/GenBank/DDBJ whole genome shotgun (WGS) entry which is preliminary data.</text>
</comment>
<dbReference type="OrthoDB" id="409483at2759"/>
<protein>
    <submittedName>
        <fullName evidence="1">Ttn protein</fullName>
    </submittedName>
</protein>
<dbReference type="AlphaFoldDB" id="A0A812TQ41"/>
<name>A0A812TQ41_9DINO</name>
<accession>A0A812TQ41</accession>
<organism evidence="1 2">
    <name type="scientific">Symbiodinium necroappetens</name>
    <dbReference type="NCBI Taxonomy" id="1628268"/>
    <lineage>
        <taxon>Eukaryota</taxon>
        <taxon>Sar</taxon>
        <taxon>Alveolata</taxon>
        <taxon>Dinophyceae</taxon>
        <taxon>Suessiales</taxon>
        <taxon>Symbiodiniaceae</taxon>
        <taxon>Symbiodinium</taxon>
    </lineage>
</organism>